<feature type="region of interest" description="Disordered" evidence="2">
    <location>
        <begin position="407"/>
        <end position="426"/>
    </location>
</feature>
<feature type="coiled-coil region" evidence="1">
    <location>
        <begin position="34"/>
        <end position="61"/>
    </location>
</feature>
<name>A0ABR4PHU3_9HELO</name>
<keyword evidence="1" id="KW-0175">Coiled coil</keyword>
<sequence length="426" mass="48849">MDNMDNMDNMNDTDTIMEENQDHNTFDTQQSKLLAALEAHRKAVEEEAVTLAAKHKQAKESSDKEREEVTDDVIDGYGIQPNHNPLSFINDDDDDADAMVPWARSSPPPFNWDLFGSLSQCPEIILEVAKNMDAKSILNLFCICQDFNAVLNGHMKHFVRTCAEHQLPITAKLFTWRLYHPLCKWETIPRPHPQTGAPVYFKVLSLKWLQMLFHREKTVRDILACLARQGLRTPASTNLSLKKAWFVMDIATSARRAQVMNNPHFMTDEDLWNLQHFIVKLDMRFNDPIDGTGADILRKLLLGQRGLTPLCKALKRTAFTSRVETMKASIRYSYNPRPEHRNMPIWDIPPQEIGIGHLEGWGKGRIHLMRIDELVTREATRRALDFKNWIMPMMVWGYIDTVTGANTPATDEEKYMSDDDGLQGGD</sequence>
<evidence type="ECO:0000256" key="2">
    <source>
        <dbReference type="SAM" id="MobiDB-lite"/>
    </source>
</evidence>
<comment type="caution">
    <text evidence="3">The sequence shown here is derived from an EMBL/GenBank/DDBJ whole genome shotgun (WGS) entry which is preliminary data.</text>
</comment>
<reference evidence="3 4" key="1">
    <citation type="submission" date="2024-06" db="EMBL/GenBank/DDBJ databases">
        <title>Complete genome of Phlyctema vagabunda strain 19-DSS-EL-015.</title>
        <authorList>
            <person name="Fiorenzani C."/>
        </authorList>
    </citation>
    <scope>NUCLEOTIDE SEQUENCE [LARGE SCALE GENOMIC DNA]</scope>
    <source>
        <strain evidence="3 4">19-DSS-EL-015</strain>
    </source>
</reference>
<gene>
    <name evidence="3" type="ORF">PVAG01_04654</name>
</gene>
<evidence type="ECO:0008006" key="5">
    <source>
        <dbReference type="Google" id="ProtNLM"/>
    </source>
</evidence>
<evidence type="ECO:0000313" key="4">
    <source>
        <dbReference type="Proteomes" id="UP001629113"/>
    </source>
</evidence>
<dbReference type="Proteomes" id="UP001629113">
    <property type="component" value="Unassembled WGS sequence"/>
</dbReference>
<accession>A0ABR4PHU3</accession>
<evidence type="ECO:0000256" key="1">
    <source>
        <dbReference type="SAM" id="Coils"/>
    </source>
</evidence>
<evidence type="ECO:0000313" key="3">
    <source>
        <dbReference type="EMBL" id="KAL3422907.1"/>
    </source>
</evidence>
<dbReference type="EMBL" id="JBFCZG010000004">
    <property type="protein sequence ID" value="KAL3422907.1"/>
    <property type="molecule type" value="Genomic_DNA"/>
</dbReference>
<proteinExistence type="predicted"/>
<protein>
    <recommendedName>
        <fullName evidence="5">F-box domain-containing protein</fullName>
    </recommendedName>
</protein>
<organism evidence="3 4">
    <name type="scientific">Phlyctema vagabunda</name>
    <dbReference type="NCBI Taxonomy" id="108571"/>
    <lineage>
        <taxon>Eukaryota</taxon>
        <taxon>Fungi</taxon>
        <taxon>Dikarya</taxon>
        <taxon>Ascomycota</taxon>
        <taxon>Pezizomycotina</taxon>
        <taxon>Leotiomycetes</taxon>
        <taxon>Helotiales</taxon>
        <taxon>Dermateaceae</taxon>
        <taxon>Phlyctema</taxon>
    </lineage>
</organism>
<keyword evidence="4" id="KW-1185">Reference proteome</keyword>